<protein>
    <submittedName>
        <fullName evidence="2">Uncharacterized protein</fullName>
    </submittedName>
</protein>
<gene>
    <name evidence="2" type="ORF">CHLRE_06g256550v5</name>
</gene>
<evidence type="ECO:0000313" key="3">
    <source>
        <dbReference type="Proteomes" id="UP000006906"/>
    </source>
</evidence>
<dbReference type="GO" id="GO:0046513">
    <property type="term" value="P:ceramide biosynthetic process"/>
    <property type="evidence" value="ECO:0000318"/>
    <property type="project" value="GO_Central"/>
</dbReference>
<dbReference type="EMBL" id="CM008967">
    <property type="protein sequence ID" value="PNW81696.1"/>
    <property type="molecule type" value="Genomic_DNA"/>
</dbReference>
<feature type="compositionally biased region" description="Gly residues" evidence="1">
    <location>
        <begin position="220"/>
        <end position="233"/>
    </location>
</feature>
<feature type="compositionally biased region" description="Basic and acidic residues" evidence="1">
    <location>
        <begin position="1"/>
        <end position="16"/>
    </location>
</feature>
<dbReference type="OrthoDB" id="547727at2759"/>
<feature type="region of interest" description="Disordered" evidence="1">
    <location>
        <begin position="1"/>
        <end position="83"/>
    </location>
</feature>
<feature type="region of interest" description="Disordered" evidence="1">
    <location>
        <begin position="219"/>
        <end position="242"/>
    </location>
</feature>
<evidence type="ECO:0000256" key="1">
    <source>
        <dbReference type="SAM" id="MobiDB-lite"/>
    </source>
</evidence>
<dbReference type="Gramene" id="PNW81696">
    <property type="protein sequence ID" value="PNW81696"/>
    <property type="gene ID" value="CHLRE_06g256550v5"/>
</dbReference>
<dbReference type="GO" id="GO:0005783">
    <property type="term" value="C:endoplasmic reticulum"/>
    <property type="evidence" value="ECO:0000318"/>
    <property type="project" value="GO_Central"/>
</dbReference>
<accession>A0A2K3DMC2</accession>
<proteinExistence type="predicted"/>
<sequence>MESGDRAPEPALHAKMDYAIPMPEAQAQHEPIHEPQPHAGPNPRGEQPAAHPDTRRPDLLPADSGASPSAELRPTTPEADAPQQPETQALLPDLPMEVILQACAHLDPNFLACCVRLTCKAAASQLGSVVRLSKPCPEHAFADHWGRPGSTRHLSLVQRRRLICLVAASGVGPNVRVAVAAADCAVPAEALAAAAAAGHVEVCELLWPLVAEVLRSSSGAGAGAGSGSRSGGGGERHPSEMQPHPNVLLERLARSDPLVAAARAGRTQVCSWLLTRAEQEAPSSCSSRPHAFFDLASATLAAVLGGNAALYRTLRDRLAAATGHSKPLPPARLLAALAEAGNLAALGRTVALLPPALSLSAGSLLSGGFDAAGCSAVLAAAARSTTPDWLDKVDFLMGLRRVMQEPGRGLLPWPRPGSPSHDAVAEAVLPRPVDHCPRLNERGLWATRSIAGLRAVAAAGQAGILRQLLQTERLLGEVLQGVPELTAALDATGGWGDRGRPQSTVGFSPAHYAAACTAAAVAAAEANQLQCLHVALECAPRAAHKAALLAALRSGHVAMAQWLGGRLLPTAPPPAASMHVAVQLLVAAAESGSLELVRWLTEERHLQRGLGPEVFSAAVRGGGCELMAWLAAQGCDEGADHLRLCMVAGRAGDVAMLRQLEEVARRRLWRDAAGSGERWPLATRALLQQA</sequence>
<dbReference type="GO" id="GO:0004620">
    <property type="term" value="F:phospholipase activity"/>
    <property type="evidence" value="ECO:0000318"/>
    <property type="project" value="GO_Central"/>
</dbReference>
<dbReference type="PANTHER" id="PTHR12393">
    <property type="entry name" value="SPHINGOMYELIN PHOSPHODIESTERASE RELATED"/>
    <property type="match status" value="1"/>
</dbReference>
<dbReference type="AlphaFoldDB" id="A0A2K3DMC2"/>
<dbReference type="GO" id="GO:0016020">
    <property type="term" value="C:membrane"/>
    <property type="evidence" value="ECO:0000318"/>
    <property type="project" value="GO_Central"/>
</dbReference>
<dbReference type="OMA" id="CELMAWL"/>
<dbReference type="GeneID" id="5722112"/>
<organism evidence="2 3">
    <name type="scientific">Chlamydomonas reinhardtii</name>
    <name type="common">Chlamydomonas smithii</name>
    <dbReference type="NCBI Taxonomy" id="3055"/>
    <lineage>
        <taxon>Eukaryota</taxon>
        <taxon>Viridiplantae</taxon>
        <taxon>Chlorophyta</taxon>
        <taxon>core chlorophytes</taxon>
        <taxon>Chlorophyceae</taxon>
        <taxon>CS clade</taxon>
        <taxon>Chlamydomonadales</taxon>
        <taxon>Chlamydomonadaceae</taxon>
        <taxon>Chlamydomonas</taxon>
    </lineage>
</organism>
<dbReference type="Proteomes" id="UP000006906">
    <property type="component" value="Chromosome 6"/>
</dbReference>
<dbReference type="RefSeq" id="XP_042923415.1">
    <property type="nucleotide sequence ID" value="XM_043062709.1"/>
</dbReference>
<dbReference type="GO" id="GO:0030149">
    <property type="term" value="P:sphingolipid catabolic process"/>
    <property type="evidence" value="ECO:0000318"/>
    <property type="project" value="GO_Central"/>
</dbReference>
<dbReference type="KEGG" id="cre:CHLRE_06g256550v5"/>
<dbReference type="GO" id="GO:0071944">
    <property type="term" value="C:cell periphery"/>
    <property type="evidence" value="ECO:0000318"/>
    <property type="project" value="GO_Central"/>
</dbReference>
<dbReference type="InParanoid" id="A0A2K3DMC2"/>
<name>A0A2K3DMC2_CHLRE</name>
<reference evidence="2 3" key="1">
    <citation type="journal article" date="2007" name="Science">
        <title>The Chlamydomonas genome reveals the evolution of key animal and plant functions.</title>
        <authorList>
            <person name="Merchant S.S."/>
            <person name="Prochnik S.E."/>
            <person name="Vallon O."/>
            <person name="Harris E.H."/>
            <person name="Karpowicz S.J."/>
            <person name="Witman G.B."/>
            <person name="Terry A."/>
            <person name="Salamov A."/>
            <person name="Fritz-Laylin L.K."/>
            <person name="Marechal-Drouard L."/>
            <person name="Marshall W.F."/>
            <person name="Qu L.H."/>
            <person name="Nelson D.R."/>
            <person name="Sanderfoot A.A."/>
            <person name="Spalding M.H."/>
            <person name="Kapitonov V.V."/>
            <person name="Ren Q."/>
            <person name="Ferris P."/>
            <person name="Lindquist E."/>
            <person name="Shapiro H."/>
            <person name="Lucas S.M."/>
            <person name="Grimwood J."/>
            <person name="Schmutz J."/>
            <person name="Cardol P."/>
            <person name="Cerutti H."/>
            <person name="Chanfreau G."/>
            <person name="Chen C.L."/>
            <person name="Cognat V."/>
            <person name="Croft M.T."/>
            <person name="Dent R."/>
            <person name="Dutcher S."/>
            <person name="Fernandez E."/>
            <person name="Fukuzawa H."/>
            <person name="Gonzalez-Ballester D."/>
            <person name="Gonzalez-Halphen D."/>
            <person name="Hallmann A."/>
            <person name="Hanikenne M."/>
            <person name="Hippler M."/>
            <person name="Inwood W."/>
            <person name="Jabbari K."/>
            <person name="Kalanon M."/>
            <person name="Kuras R."/>
            <person name="Lefebvre P.A."/>
            <person name="Lemaire S.D."/>
            <person name="Lobanov A.V."/>
            <person name="Lohr M."/>
            <person name="Manuell A."/>
            <person name="Meier I."/>
            <person name="Mets L."/>
            <person name="Mittag M."/>
            <person name="Mittelmeier T."/>
            <person name="Moroney J.V."/>
            <person name="Moseley J."/>
            <person name="Napoli C."/>
            <person name="Nedelcu A.M."/>
            <person name="Niyogi K."/>
            <person name="Novoselov S.V."/>
            <person name="Paulsen I.T."/>
            <person name="Pazour G."/>
            <person name="Purton S."/>
            <person name="Ral J.P."/>
            <person name="Riano-Pachon D.M."/>
            <person name="Riekhof W."/>
            <person name="Rymarquis L."/>
            <person name="Schroda M."/>
            <person name="Stern D."/>
            <person name="Umen J."/>
            <person name="Willows R."/>
            <person name="Wilson N."/>
            <person name="Zimmer S.L."/>
            <person name="Allmer J."/>
            <person name="Balk J."/>
            <person name="Bisova K."/>
            <person name="Chen C.J."/>
            <person name="Elias M."/>
            <person name="Gendler K."/>
            <person name="Hauser C."/>
            <person name="Lamb M.R."/>
            <person name="Ledford H."/>
            <person name="Long J.C."/>
            <person name="Minagawa J."/>
            <person name="Page M.D."/>
            <person name="Pan J."/>
            <person name="Pootakham W."/>
            <person name="Roje S."/>
            <person name="Rose A."/>
            <person name="Stahlberg E."/>
            <person name="Terauchi A.M."/>
            <person name="Yang P."/>
            <person name="Ball S."/>
            <person name="Bowler C."/>
            <person name="Dieckmann C.L."/>
            <person name="Gladyshev V.N."/>
            <person name="Green P."/>
            <person name="Jorgensen R."/>
            <person name="Mayfield S."/>
            <person name="Mueller-Roeber B."/>
            <person name="Rajamani S."/>
            <person name="Sayre R.T."/>
            <person name="Brokstein P."/>
            <person name="Dubchak I."/>
            <person name="Goodstein D."/>
            <person name="Hornick L."/>
            <person name="Huang Y.W."/>
            <person name="Jhaveri J."/>
            <person name="Luo Y."/>
            <person name="Martinez D."/>
            <person name="Ngau W.C."/>
            <person name="Otillar B."/>
            <person name="Poliakov A."/>
            <person name="Porter A."/>
            <person name="Szajkowski L."/>
            <person name="Werner G."/>
            <person name="Zhou K."/>
            <person name="Grigoriev I.V."/>
            <person name="Rokhsar D.S."/>
            <person name="Grossman A.R."/>
        </authorList>
    </citation>
    <scope>NUCLEOTIDE SEQUENCE [LARGE SCALE GENOMIC DNA]</scope>
    <source>
        <strain evidence="3">CC-503</strain>
    </source>
</reference>
<dbReference type="PANTHER" id="PTHR12393:SF6">
    <property type="entry name" value="SPHINGOMYELIN PHOSPHODIESTERASE 2"/>
    <property type="match status" value="1"/>
</dbReference>
<keyword evidence="3" id="KW-1185">Reference proteome</keyword>
<evidence type="ECO:0000313" key="2">
    <source>
        <dbReference type="EMBL" id="PNW81696.1"/>
    </source>
</evidence>